<sequence>MYCIRIDLAVYSDYNADDHEGMLCASGRGSALLQLVEVYKSIQTQQLSVLKAFYVDMLVPLETNLDKDTKVIQAEHKRFMQDHKTLMESYLKAANAVKKDKKRSRGSKTGATLDKELKHLRCLEEEKMKLNAFCEQSMRAALTQERKRYGFVLERHCNLSQHWHALYGTGSTLLQRHLDQWLDVAKARDSLPEHLNTLALQRQRTPVEALYSSPFSDFEDPSSLQAQLRKSRSMDTSVIDLAEATNPNNIMSNLGPNQTLVRSAKSDFNLCLSSQNGMNG</sequence>
<dbReference type="InterPro" id="IPR027681">
    <property type="entry name" value="IRSp53/IRTKS/Pinkbar"/>
</dbReference>
<dbReference type="Pfam" id="PF08397">
    <property type="entry name" value="IMD"/>
    <property type="match status" value="1"/>
</dbReference>
<dbReference type="PROSITE" id="PS51338">
    <property type="entry name" value="IMD"/>
    <property type="match status" value="1"/>
</dbReference>
<proteinExistence type="predicted"/>
<dbReference type="AlphaFoldDB" id="A0A7R9BYV3"/>
<reference evidence="2" key="1">
    <citation type="submission" date="2020-11" db="EMBL/GenBank/DDBJ databases">
        <authorList>
            <person name="Tran Van P."/>
        </authorList>
    </citation>
    <scope>NUCLEOTIDE SEQUENCE</scope>
</reference>
<protein>
    <recommendedName>
        <fullName evidence="1">IMD domain-containing protein</fullName>
    </recommendedName>
</protein>
<name>A0A7R9BYV3_9CRUS</name>
<organism evidence="2">
    <name type="scientific">Notodromas monacha</name>
    <dbReference type="NCBI Taxonomy" id="399045"/>
    <lineage>
        <taxon>Eukaryota</taxon>
        <taxon>Metazoa</taxon>
        <taxon>Ecdysozoa</taxon>
        <taxon>Arthropoda</taxon>
        <taxon>Crustacea</taxon>
        <taxon>Oligostraca</taxon>
        <taxon>Ostracoda</taxon>
        <taxon>Podocopa</taxon>
        <taxon>Podocopida</taxon>
        <taxon>Cypridocopina</taxon>
        <taxon>Cypridoidea</taxon>
        <taxon>Cyprididae</taxon>
        <taxon>Notodromas</taxon>
    </lineage>
</organism>
<keyword evidence="3" id="KW-1185">Reference proteome</keyword>
<dbReference type="GO" id="GO:0051017">
    <property type="term" value="P:actin filament bundle assembly"/>
    <property type="evidence" value="ECO:0007669"/>
    <property type="project" value="TreeGrafter"/>
</dbReference>
<evidence type="ECO:0000313" key="3">
    <source>
        <dbReference type="Proteomes" id="UP000678499"/>
    </source>
</evidence>
<evidence type="ECO:0000313" key="2">
    <source>
        <dbReference type="EMBL" id="CAD7284047.1"/>
    </source>
</evidence>
<dbReference type="GO" id="GO:0051764">
    <property type="term" value="P:actin crosslink formation"/>
    <property type="evidence" value="ECO:0007669"/>
    <property type="project" value="TreeGrafter"/>
</dbReference>
<feature type="domain" description="IMD" evidence="1">
    <location>
        <begin position="29"/>
        <end position="205"/>
    </location>
</feature>
<dbReference type="PANTHER" id="PTHR14206">
    <property type="entry name" value="BRAIN-SPECIFIC ANGIOGENESIS INHIBITOR 1-ASSOCIATED PROTEIN 2"/>
    <property type="match status" value="1"/>
</dbReference>
<evidence type="ECO:0000259" key="1">
    <source>
        <dbReference type="PROSITE" id="PS51338"/>
    </source>
</evidence>
<dbReference type="Proteomes" id="UP000678499">
    <property type="component" value="Unassembled WGS sequence"/>
</dbReference>
<dbReference type="SUPFAM" id="SSF103657">
    <property type="entry name" value="BAR/IMD domain-like"/>
    <property type="match status" value="1"/>
</dbReference>
<dbReference type="PANTHER" id="PTHR14206:SF7">
    <property type="entry name" value="INSULIN RECEPTOR SUBSTRATE 53 KDA, ISOFORM A"/>
    <property type="match status" value="1"/>
</dbReference>
<dbReference type="Gene3D" id="1.20.1270.60">
    <property type="entry name" value="Arfaptin homology (AH) domain/BAR domain"/>
    <property type="match status" value="1"/>
</dbReference>
<dbReference type="GO" id="GO:0007009">
    <property type="term" value="P:plasma membrane organization"/>
    <property type="evidence" value="ECO:0007669"/>
    <property type="project" value="InterPro"/>
</dbReference>
<dbReference type="OrthoDB" id="3800937at2759"/>
<dbReference type="EMBL" id="CAJPEX010006781">
    <property type="protein sequence ID" value="CAG0924199.1"/>
    <property type="molecule type" value="Genomic_DNA"/>
</dbReference>
<accession>A0A7R9BYV3</accession>
<dbReference type="InterPro" id="IPR027267">
    <property type="entry name" value="AH/BAR_dom_sf"/>
</dbReference>
<dbReference type="GO" id="GO:0005829">
    <property type="term" value="C:cytosol"/>
    <property type="evidence" value="ECO:0007669"/>
    <property type="project" value="TreeGrafter"/>
</dbReference>
<feature type="non-terminal residue" evidence="2">
    <location>
        <position position="1"/>
    </location>
</feature>
<dbReference type="EMBL" id="OA888818">
    <property type="protein sequence ID" value="CAD7284047.1"/>
    <property type="molecule type" value="Genomic_DNA"/>
</dbReference>
<dbReference type="GO" id="GO:0005654">
    <property type="term" value="C:nucleoplasm"/>
    <property type="evidence" value="ECO:0007669"/>
    <property type="project" value="TreeGrafter"/>
</dbReference>
<gene>
    <name evidence="2" type="ORF">NMOB1V02_LOCUS11655</name>
</gene>
<dbReference type="GO" id="GO:0030838">
    <property type="term" value="P:positive regulation of actin filament polymerization"/>
    <property type="evidence" value="ECO:0007669"/>
    <property type="project" value="TreeGrafter"/>
</dbReference>
<dbReference type="InterPro" id="IPR013606">
    <property type="entry name" value="I-BAR_dom"/>
</dbReference>